<dbReference type="EMBL" id="LYPA01000072">
    <property type="protein sequence ID" value="OBR63453.1"/>
    <property type="molecule type" value="Genomic_DNA"/>
</dbReference>
<organism evidence="8 9">
    <name type="scientific">Paenibacillus oryzae</name>
    <dbReference type="NCBI Taxonomy" id="1844972"/>
    <lineage>
        <taxon>Bacteria</taxon>
        <taxon>Bacillati</taxon>
        <taxon>Bacillota</taxon>
        <taxon>Bacilli</taxon>
        <taxon>Bacillales</taxon>
        <taxon>Paenibacillaceae</taxon>
        <taxon>Paenibacillus</taxon>
    </lineage>
</organism>
<dbReference type="SUPFAM" id="SSF103481">
    <property type="entry name" value="Multidrug resistance efflux transporter EmrE"/>
    <property type="match status" value="2"/>
</dbReference>
<evidence type="ECO:0000256" key="4">
    <source>
        <dbReference type="ARBA" id="ARBA00022989"/>
    </source>
</evidence>
<protein>
    <submittedName>
        <fullName evidence="8">Multidrug transporter</fullName>
    </submittedName>
</protein>
<gene>
    <name evidence="8" type="ORF">A7K91_16950</name>
</gene>
<keyword evidence="5 6" id="KW-0472">Membrane</keyword>
<dbReference type="GO" id="GO:0016020">
    <property type="term" value="C:membrane"/>
    <property type="evidence" value="ECO:0007669"/>
    <property type="project" value="UniProtKB-SubCell"/>
</dbReference>
<evidence type="ECO:0000256" key="6">
    <source>
        <dbReference type="SAM" id="Phobius"/>
    </source>
</evidence>
<reference evidence="8 9" key="1">
    <citation type="submission" date="2016-05" db="EMBL/GenBank/DDBJ databases">
        <title>Paenibacillus oryzae. sp. nov., isolated from the rice root.</title>
        <authorList>
            <person name="Zhang J."/>
            <person name="Zhang X."/>
        </authorList>
    </citation>
    <scope>NUCLEOTIDE SEQUENCE [LARGE SCALE GENOMIC DNA]</scope>
    <source>
        <strain evidence="8 9">1DrF-4</strain>
    </source>
</reference>
<dbReference type="PANTHER" id="PTHR32322:SF2">
    <property type="entry name" value="EAMA DOMAIN-CONTAINING PROTEIN"/>
    <property type="match status" value="1"/>
</dbReference>
<dbReference type="InterPro" id="IPR037185">
    <property type="entry name" value="EmrE-like"/>
</dbReference>
<dbReference type="RefSeq" id="WP_068686269.1">
    <property type="nucleotide sequence ID" value="NZ_LYPA01000072.1"/>
</dbReference>
<proteinExistence type="inferred from homology"/>
<keyword evidence="3 6" id="KW-0812">Transmembrane</keyword>
<comment type="similarity">
    <text evidence="2">Belongs to the EamA transporter family.</text>
</comment>
<sequence length="312" mass="33776">MKNSTTIAGHAAAILTILIWGTTFVSTKVLLDYLGPVEILAARFALGWLALYLVLPRRLKVGDRKKELYFAAAGLCGVTLYFLLENIALTYSYTSNISVILSTSPFTTALLSYWVGDGEKPGRRFFIGFAIAIIGVFLISFSGNAELRINPLGDLLAVLAALVWSVYSVLVKKINGFDFHAIQSTRRIFMYGLLFMTPIPLWSGFYWNSGNLLQPIPLGNLLFLGLGASALCFVTWGKAVQLLGVVRTSAYIYTVPVIAIITALLVLGEKITVMSGLGAALAIGGLLVSQMKWRRAAAGQRKAAIKPETGMG</sequence>
<feature type="transmembrane region" description="Helical" evidence="6">
    <location>
        <begin position="125"/>
        <end position="143"/>
    </location>
</feature>
<name>A0A1A5YCX9_9BACL</name>
<evidence type="ECO:0000259" key="7">
    <source>
        <dbReference type="Pfam" id="PF00892"/>
    </source>
</evidence>
<feature type="transmembrane region" description="Helical" evidence="6">
    <location>
        <begin position="7"/>
        <end position="27"/>
    </location>
</feature>
<dbReference type="InterPro" id="IPR000620">
    <property type="entry name" value="EamA_dom"/>
</dbReference>
<dbReference type="Pfam" id="PF00892">
    <property type="entry name" value="EamA"/>
    <property type="match status" value="2"/>
</dbReference>
<dbReference type="Proteomes" id="UP000092024">
    <property type="component" value="Unassembled WGS sequence"/>
</dbReference>
<feature type="transmembrane region" description="Helical" evidence="6">
    <location>
        <begin position="67"/>
        <end position="84"/>
    </location>
</feature>
<comment type="caution">
    <text evidence="8">The sequence shown here is derived from an EMBL/GenBank/DDBJ whole genome shotgun (WGS) entry which is preliminary data.</text>
</comment>
<feature type="domain" description="EamA" evidence="7">
    <location>
        <begin position="152"/>
        <end position="288"/>
    </location>
</feature>
<comment type="subcellular location">
    <subcellularLocation>
        <location evidence="1">Endomembrane system</location>
        <topology evidence="1">Multi-pass membrane protein</topology>
    </subcellularLocation>
</comment>
<feature type="transmembrane region" description="Helical" evidence="6">
    <location>
        <begin position="90"/>
        <end position="113"/>
    </location>
</feature>
<feature type="transmembrane region" description="Helical" evidence="6">
    <location>
        <begin position="33"/>
        <end position="55"/>
    </location>
</feature>
<evidence type="ECO:0000256" key="1">
    <source>
        <dbReference type="ARBA" id="ARBA00004127"/>
    </source>
</evidence>
<evidence type="ECO:0000256" key="5">
    <source>
        <dbReference type="ARBA" id="ARBA00023136"/>
    </source>
</evidence>
<feature type="transmembrane region" description="Helical" evidence="6">
    <location>
        <begin position="249"/>
        <end position="267"/>
    </location>
</feature>
<dbReference type="PANTHER" id="PTHR32322">
    <property type="entry name" value="INNER MEMBRANE TRANSPORTER"/>
    <property type="match status" value="1"/>
</dbReference>
<feature type="transmembrane region" description="Helical" evidence="6">
    <location>
        <begin position="219"/>
        <end position="237"/>
    </location>
</feature>
<feature type="transmembrane region" description="Helical" evidence="6">
    <location>
        <begin position="149"/>
        <end position="167"/>
    </location>
</feature>
<feature type="domain" description="EamA" evidence="7">
    <location>
        <begin position="9"/>
        <end position="140"/>
    </location>
</feature>
<dbReference type="AlphaFoldDB" id="A0A1A5YCX9"/>
<feature type="transmembrane region" description="Helical" evidence="6">
    <location>
        <begin position="273"/>
        <end position="293"/>
    </location>
</feature>
<evidence type="ECO:0000256" key="3">
    <source>
        <dbReference type="ARBA" id="ARBA00022692"/>
    </source>
</evidence>
<dbReference type="OrthoDB" id="9805239at2"/>
<evidence type="ECO:0000313" key="9">
    <source>
        <dbReference type="Proteomes" id="UP000092024"/>
    </source>
</evidence>
<evidence type="ECO:0000313" key="8">
    <source>
        <dbReference type="EMBL" id="OBR63453.1"/>
    </source>
</evidence>
<dbReference type="STRING" id="1844972.A7K91_16950"/>
<dbReference type="InterPro" id="IPR050638">
    <property type="entry name" value="AA-Vitamin_Transporters"/>
</dbReference>
<feature type="transmembrane region" description="Helical" evidence="6">
    <location>
        <begin position="188"/>
        <end position="207"/>
    </location>
</feature>
<accession>A0A1A5YCX9</accession>
<evidence type="ECO:0000256" key="2">
    <source>
        <dbReference type="ARBA" id="ARBA00007362"/>
    </source>
</evidence>
<keyword evidence="4 6" id="KW-1133">Transmembrane helix</keyword>
<keyword evidence="9" id="KW-1185">Reference proteome</keyword>